<keyword evidence="2" id="KW-1185">Reference proteome</keyword>
<name>A0ABT8TQN1_9ACTN</name>
<comment type="caution">
    <text evidence="1">The sequence shown here is derived from an EMBL/GenBank/DDBJ whole genome shotgun (WGS) entry which is preliminary data.</text>
</comment>
<dbReference type="EMBL" id="JAULSC010000009">
    <property type="protein sequence ID" value="MDO3396259.1"/>
    <property type="molecule type" value="Genomic_DNA"/>
</dbReference>
<evidence type="ECO:0000313" key="1">
    <source>
        <dbReference type="EMBL" id="MDO3396259.1"/>
    </source>
</evidence>
<dbReference type="Proteomes" id="UP001168363">
    <property type="component" value="Unassembled WGS sequence"/>
</dbReference>
<evidence type="ECO:0000313" key="2">
    <source>
        <dbReference type="Proteomes" id="UP001168363"/>
    </source>
</evidence>
<sequence>MSPHAEPADSRAVAEQAMADLTNVLTRTTDHRVLNVQCRHAHHLAAVYDTPAGLVYRAATGPHAHGSKDFVDTAHDGGGPGHLFTDLLEAGRLVGDELPAWCDCGHWSLSRRDLLARTRDGGGTVHLP</sequence>
<proteinExistence type="predicted"/>
<protein>
    <recommendedName>
        <fullName evidence="3">DUF222 domain-containing protein</fullName>
    </recommendedName>
</protein>
<dbReference type="RefSeq" id="WP_302708183.1">
    <property type="nucleotide sequence ID" value="NZ_JAULSC010000009.1"/>
</dbReference>
<accession>A0ABT8TQN1</accession>
<reference evidence="1" key="1">
    <citation type="submission" date="2023-06" db="EMBL/GenBank/DDBJ databases">
        <title>Genome sequence of Nocardioides sp. SOB44.</title>
        <authorList>
            <person name="Zhang G."/>
        </authorList>
    </citation>
    <scope>NUCLEOTIDE SEQUENCE</scope>
    <source>
        <strain evidence="1">SOB44</strain>
    </source>
</reference>
<evidence type="ECO:0008006" key="3">
    <source>
        <dbReference type="Google" id="ProtNLM"/>
    </source>
</evidence>
<gene>
    <name evidence="1" type="ORF">QWJ41_11050</name>
</gene>
<organism evidence="1 2">
    <name type="scientific">Nocardioides cremeus</name>
    <dbReference type="NCBI Taxonomy" id="3058044"/>
    <lineage>
        <taxon>Bacteria</taxon>
        <taxon>Bacillati</taxon>
        <taxon>Actinomycetota</taxon>
        <taxon>Actinomycetes</taxon>
        <taxon>Propionibacteriales</taxon>
        <taxon>Nocardioidaceae</taxon>
        <taxon>Nocardioides</taxon>
    </lineage>
</organism>